<evidence type="ECO:0000256" key="4">
    <source>
        <dbReference type="ARBA" id="ARBA00023136"/>
    </source>
</evidence>
<evidence type="ECO:0000259" key="6">
    <source>
        <dbReference type="PROSITE" id="PS50262"/>
    </source>
</evidence>
<proteinExistence type="predicted"/>
<dbReference type="PANTHER" id="PTHR46641">
    <property type="entry name" value="FMRFAMIDE RECEPTOR-RELATED"/>
    <property type="match status" value="1"/>
</dbReference>
<dbReference type="InterPro" id="IPR017452">
    <property type="entry name" value="GPCR_Rhodpsn_7TM"/>
</dbReference>
<feature type="transmembrane region" description="Helical" evidence="5">
    <location>
        <begin position="166"/>
        <end position="188"/>
    </location>
</feature>
<feature type="transmembrane region" description="Helical" evidence="5">
    <location>
        <begin position="110"/>
        <end position="131"/>
    </location>
</feature>
<reference evidence="7 8" key="1">
    <citation type="submission" date="2024-04" db="EMBL/GenBank/DDBJ databases">
        <authorList>
            <consortium name="Genoscope - CEA"/>
            <person name="William W."/>
        </authorList>
    </citation>
    <scope>NUCLEOTIDE SEQUENCE [LARGE SCALE GENOMIC DNA]</scope>
</reference>
<evidence type="ECO:0000256" key="2">
    <source>
        <dbReference type="ARBA" id="ARBA00022692"/>
    </source>
</evidence>
<keyword evidence="4 5" id="KW-0472">Membrane</keyword>
<feature type="transmembrane region" description="Helical" evidence="5">
    <location>
        <begin position="314"/>
        <end position="339"/>
    </location>
</feature>
<name>A0AAV2I3Y0_LYMST</name>
<dbReference type="SUPFAM" id="SSF81321">
    <property type="entry name" value="Family A G protein-coupled receptor-like"/>
    <property type="match status" value="1"/>
</dbReference>
<comment type="caution">
    <text evidence="7">The sequence shown here is derived from an EMBL/GenBank/DDBJ whole genome shotgun (WGS) entry which is preliminary data.</text>
</comment>
<keyword evidence="3 5" id="KW-1133">Transmembrane helix</keyword>
<feature type="transmembrane region" description="Helical" evidence="5">
    <location>
        <begin position="255"/>
        <end position="276"/>
    </location>
</feature>
<accession>A0AAV2I3Y0</accession>
<dbReference type="InterPro" id="IPR052954">
    <property type="entry name" value="GPCR-Ligand_Int"/>
</dbReference>
<protein>
    <recommendedName>
        <fullName evidence="6">G-protein coupled receptors family 1 profile domain-containing protein</fullName>
    </recommendedName>
</protein>
<dbReference type="GO" id="GO:0004930">
    <property type="term" value="F:G protein-coupled receptor activity"/>
    <property type="evidence" value="ECO:0007669"/>
    <property type="project" value="InterPro"/>
</dbReference>
<dbReference type="PANTHER" id="PTHR46641:SF2">
    <property type="entry name" value="FMRFAMIDE RECEPTOR"/>
    <property type="match status" value="1"/>
</dbReference>
<organism evidence="7 8">
    <name type="scientific">Lymnaea stagnalis</name>
    <name type="common">Great pond snail</name>
    <name type="synonym">Helix stagnalis</name>
    <dbReference type="NCBI Taxonomy" id="6523"/>
    <lineage>
        <taxon>Eukaryota</taxon>
        <taxon>Metazoa</taxon>
        <taxon>Spiralia</taxon>
        <taxon>Lophotrochozoa</taxon>
        <taxon>Mollusca</taxon>
        <taxon>Gastropoda</taxon>
        <taxon>Heterobranchia</taxon>
        <taxon>Euthyneura</taxon>
        <taxon>Panpulmonata</taxon>
        <taxon>Hygrophila</taxon>
        <taxon>Lymnaeoidea</taxon>
        <taxon>Lymnaeidae</taxon>
        <taxon>Lymnaea</taxon>
    </lineage>
</organism>
<dbReference type="PRINTS" id="PR00237">
    <property type="entry name" value="GPCRRHODOPSN"/>
</dbReference>
<gene>
    <name evidence="7" type="ORF">GSLYS_00013609001</name>
</gene>
<feature type="domain" description="G-protein coupled receptors family 1 profile" evidence="6">
    <location>
        <begin position="93"/>
        <end position="374"/>
    </location>
</feature>
<feature type="transmembrane region" description="Helical" evidence="5">
    <location>
        <begin position="359"/>
        <end position="377"/>
    </location>
</feature>
<evidence type="ECO:0000313" key="8">
    <source>
        <dbReference type="Proteomes" id="UP001497497"/>
    </source>
</evidence>
<dbReference type="Gene3D" id="1.20.1070.10">
    <property type="entry name" value="Rhodopsin 7-helix transmembrane proteins"/>
    <property type="match status" value="1"/>
</dbReference>
<dbReference type="InterPro" id="IPR000276">
    <property type="entry name" value="GPCR_Rhodpsn"/>
</dbReference>
<feature type="transmembrane region" description="Helical" evidence="5">
    <location>
        <begin position="48"/>
        <end position="68"/>
    </location>
</feature>
<sequence>MPRSTGHTKYRFFINLDVSVRTGRTVFTMSLTLVSQATAMLLANSTKIPLPIPIAPVATLNVIGLLHYDLQTTLTRILNGVVHIGVDICGIVTNIINIIVFVRVGLVDSVTITLFSLAVSDVWFLVFYIILQVNYMLTVVLGLEPYVRLTTLSYLIAWYMNLFNDISILITVFTAVQKSACVAIPLLFKNVFTRLRVTAVILGIYGAMVVYYLPTFVSQGFKQYFDVALNRTRLGYTSQPYRNLLSEIYKIFNRMFLPFTSQVVIIICMFIMSYRLKQASLLRHKMTGDKDGGDREAGMDKVMMNPKEIRAIQVVNLVSAIFVVCNLPDIFIFFCSIYYPEFNDYGKYEISFKLAQAIQKLLTVISATVNVVVYYKFNTKYRNTFNEMLKVMFHPSQSSGKEKSFHK</sequence>
<keyword evidence="2 5" id="KW-0812">Transmembrane</keyword>
<comment type="subcellular location">
    <subcellularLocation>
        <location evidence="1">Membrane</location>
    </subcellularLocation>
</comment>
<feature type="transmembrane region" description="Helical" evidence="5">
    <location>
        <begin position="80"/>
        <end position="104"/>
    </location>
</feature>
<evidence type="ECO:0000256" key="5">
    <source>
        <dbReference type="SAM" id="Phobius"/>
    </source>
</evidence>
<dbReference type="EMBL" id="CAXITT010000359">
    <property type="protein sequence ID" value="CAL1539876.1"/>
    <property type="molecule type" value="Genomic_DNA"/>
</dbReference>
<keyword evidence="8" id="KW-1185">Reference proteome</keyword>
<feature type="transmembrane region" description="Helical" evidence="5">
    <location>
        <begin position="195"/>
        <end position="213"/>
    </location>
</feature>
<evidence type="ECO:0000313" key="7">
    <source>
        <dbReference type="EMBL" id="CAL1539876.1"/>
    </source>
</evidence>
<dbReference type="AlphaFoldDB" id="A0AAV2I3Y0"/>
<evidence type="ECO:0000256" key="1">
    <source>
        <dbReference type="ARBA" id="ARBA00004370"/>
    </source>
</evidence>
<evidence type="ECO:0000256" key="3">
    <source>
        <dbReference type="ARBA" id="ARBA00022989"/>
    </source>
</evidence>
<dbReference type="PROSITE" id="PS50262">
    <property type="entry name" value="G_PROTEIN_RECEP_F1_2"/>
    <property type="match status" value="1"/>
</dbReference>
<dbReference type="Proteomes" id="UP001497497">
    <property type="component" value="Unassembled WGS sequence"/>
</dbReference>
<dbReference type="GO" id="GO:0016020">
    <property type="term" value="C:membrane"/>
    <property type="evidence" value="ECO:0007669"/>
    <property type="project" value="UniProtKB-SubCell"/>
</dbReference>